<comment type="caution">
    <text evidence="3">The sequence shown here is derived from an EMBL/GenBank/DDBJ whole genome shotgun (WGS) entry which is preliminary data.</text>
</comment>
<reference evidence="3 4" key="1">
    <citation type="submission" date="2017-06" db="EMBL/GenBank/DDBJ databases">
        <title>Draft genome sequence of a variant of Elsinoe murrayae.</title>
        <authorList>
            <person name="Cheng Q."/>
        </authorList>
    </citation>
    <scope>NUCLEOTIDE SEQUENCE [LARGE SCALE GENOMIC DNA]</scope>
    <source>
        <strain evidence="3 4">CQ-2017a</strain>
    </source>
</reference>
<dbReference type="Proteomes" id="UP000243797">
    <property type="component" value="Unassembled WGS sequence"/>
</dbReference>
<dbReference type="OrthoDB" id="3532430at2759"/>
<dbReference type="STRING" id="2082308.A0A2K1QH48"/>
<feature type="region of interest" description="Disordered" evidence="2">
    <location>
        <begin position="1"/>
        <end position="144"/>
    </location>
</feature>
<protein>
    <submittedName>
        <fullName evidence="3">Uncharacterized protein</fullName>
    </submittedName>
</protein>
<keyword evidence="4" id="KW-1185">Reference proteome</keyword>
<feature type="compositionally biased region" description="Polar residues" evidence="2">
    <location>
        <begin position="81"/>
        <end position="100"/>
    </location>
</feature>
<dbReference type="InParanoid" id="A0A2K1QH48"/>
<sequence>MKTRAQERGPSAEPGASQQESRLSRKRRASVASQASDALEHSQSESQQVVKKRKKSKVTVKQTSQSQENSNGHPTLPIVQEESTQITVNDGRSPDMASTQEDVHLSQTSTQKTSSRRVTMPPSAFSDEGHQLQPQQKNRPRKSLPAALDSQTFALNGYDSGMESLNKLVAQRVKQRMEAQALSQLDGSDDVDMTHLSQDMLVYTHIDDPDLDVKSQDGDRADSLADVDPSMLIKTDQERAQYEASINRLYREASEAKSALEILTVELQAMGFGGPDADSQGVIESVRSSFNQVRYRLRDILPLQTSEDVLEHALLKQITDYLIRLHGRDAQREVLLAKKDTNERALLIQVDELIEKLADAEIIRQRLQTANEEFEQQNLDDEKYIKELENKMAEVTASLDHVSGLLGLKTAQIKDLEVENNRLEESCEKIKSAVETYRQAETTLENLVNRLEKEHARSIEQSQQDHDAEKDRLMEALHDERQAREAEEARTKVFEQKIADLSKSAENKAAAISKLKAQIEELKAETLALQTEKDATEDDGARKTEHITALQQQLTETEASLNKIEEDLADLRKLNEAEKRQREAAETELDESHVKVKSLNDKLHKQGLEANELRSKLFQAQQREQQASRDFETARAEQTEQFEVDFAAEATRREEAEALAEQRQSDIGELERKLINLESSMKKALYGKEFLLQDMESRCVTLDGELEETRRTLADKTAEHHALQESTTTIIVGLEQDIQSLRADLAAKTDDLENIRSQSATQQQQMLTTLSARDATIITLTNDLTNAEHTIAALESDKSSLERRVTSEAEAMLSYTAEKEEQIDNLNNVICDKQAEIESLSEKATEVDRAWNAFAKGKDLRIEELERTEVEREESFTLLNRGYEKVKEQFKEYVRVAEERMARLARETERLDGIAKGEEMGLKKEGKRMLEEIEEEHFVDAVLGNGAMESPVERVVEKKKVKRSKKMVRDSGIGGSDDADAQIVAI</sequence>
<feature type="region of interest" description="Disordered" evidence="2">
    <location>
        <begin position="967"/>
        <end position="986"/>
    </location>
</feature>
<evidence type="ECO:0000313" key="3">
    <source>
        <dbReference type="EMBL" id="PNS14222.1"/>
    </source>
</evidence>
<organism evidence="3 4">
    <name type="scientific">Sphaceloma murrayae</name>
    <dbReference type="NCBI Taxonomy" id="2082308"/>
    <lineage>
        <taxon>Eukaryota</taxon>
        <taxon>Fungi</taxon>
        <taxon>Dikarya</taxon>
        <taxon>Ascomycota</taxon>
        <taxon>Pezizomycotina</taxon>
        <taxon>Dothideomycetes</taxon>
        <taxon>Dothideomycetidae</taxon>
        <taxon>Myriangiales</taxon>
        <taxon>Elsinoaceae</taxon>
        <taxon>Sphaceloma</taxon>
    </lineage>
</organism>
<accession>A0A2K1QH48</accession>
<dbReference type="FunCoup" id="A0A2K1QH48">
    <property type="interactions" value="315"/>
</dbReference>
<evidence type="ECO:0000256" key="2">
    <source>
        <dbReference type="SAM" id="MobiDB-lite"/>
    </source>
</evidence>
<feature type="coiled-coil region" evidence="1">
    <location>
        <begin position="232"/>
        <end position="266"/>
    </location>
</feature>
<evidence type="ECO:0000313" key="4">
    <source>
        <dbReference type="Proteomes" id="UP000243797"/>
    </source>
</evidence>
<dbReference type="AlphaFoldDB" id="A0A2K1QH48"/>
<evidence type="ECO:0000256" key="1">
    <source>
        <dbReference type="SAM" id="Coils"/>
    </source>
</evidence>
<name>A0A2K1QH48_9PEZI</name>
<proteinExistence type="predicted"/>
<gene>
    <name evidence="3" type="ORF">CAC42_6735</name>
</gene>
<feature type="coiled-coil region" evidence="1">
    <location>
        <begin position="350"/>
        <end position="811"/>
    </location>
</feature>
<feature type="compositionally biased region" description="Low complexity" evidence="2">
    <location>
        <begin position="106"/>
        <end position="119"/>
    </location>
</feature>
<keyword evidence="1" id="KW-0175">Coiled coil</keyword>
<dbReference type="EMBL" id="NKHZ01000088">
    <property type="protein sequence ID" value="PNS14222.1"/>
    <property type="molecule type" value="Genomic_DNA"/>
</dbReference>